<evidence type="ECO:0000313" key="3">
    <source>
        <dbReference type="Proteomes" id="UP000186817"/>
    </source>
</evidence>
<dbReference type="Proteomes" id="UP000186817">
    <property type="component" value="Unassembled WGS sequence"/>
</dbReference>
<keyword evidence="3" id="KW-1185">Reference proteome</keyword>
<sequence length="92" mass="10856">MLIYMPESDGKKKKVRKVRIDHRLGDTQAKTRYVRPDKRQSDVAESLTEKRQKGGSSWSRRSWSGQTWWETSEHGEHLHLYEVATWSLLRSA</sequence>
<comment type="caution">
    <text evidence="2">The sequence shown here is derived from an EMBL/GenBank/DDBJ whole genome shotgun (WGS) entry which is preliminary data.</text>
</comment>
<gene>
    <name evidence="2" type="ORF">AK812_SmicGene26927</name>
</gene>
<dbReference type="EMBL" id="LSRX01000667">
    <property type="protein sequence ID" value="OLP91381.1"/>
    <property type="molecule type" value="Genomic_DNA"/>
</dbReference>
<organism evidence="2 3">
    <name type="scientific">Symbiodinium microadriaticum</name>
    <name type="common">Dinoflagellate</name>
    <name type="synonym">Zooxanthella microadriatica</name>
    <dbReference type="NCBI Taxonomy" id="2951"/>
    <lineage>
        <taxon>Eukaryota</taxon>
        <taxon>Sar</taxon>
        <taxon>Alveolata</taxon>
        <taxon>Dinophyceae</taxon>
        <taxon>Suessiales</taxon>
        <taxon>Symbiodiniaceae</taxon>
        <taxon>Symbiodinium</taxon>
    </lineage>
</organism>
<evidence type="ECO:0000313" key="2">
    <source>
        <dbReference type="EMBL" id="OLP91381.1"/>
    </source>
</evidence>
<protein>
    <submittedName>
        <fullName evidence="2">Uncharacterized protein</fullName>
    </submittedName>
</protein>
<accession>A0A1Q9D8A3</accession>
<evidence type="ECO:0000256" key="1">
    <source>
        <dbReference type="SAM" id="MobiDB-lite"/>
    </source>
</evidence>
<proteinExistence type="predicted"/>
<dbReference type="AlphaFoldDB" id="A0A1Q9D8A3"/>
<reference evidence="2 3" key="1">
    <citation type="submission" date="2016-02" db="EMBL/GenBank/DDBJ databases">
        <title>Genome analysis of coral dinoflagellate symbionts highlights evolutionary adaptations to a symbiotic lifestyle.</title>
        <authorList>
            <person name="Aranda M."/>
            <person name="Li Y."/>
            <person name="Liew Y.J."/>
            <person name="Baumgarten S."/>
            <person name="Simakov O."/>
            <person name="Wilson M."/>
            <person name="Piel J."/>
            <person name="Ashoor H."/>
            <person name="Bougouffa S."/>
            <person name="Bajic V.B."/>
            <person name="Ryu T."/>
            <person name="Ravasi T."/>
            <person name="Bayer T."/>
            <person name="Micklem G."/>
            <person name="Kim H."/>
            <person name="Bhak J."/>
            <person name="Lajeunesse T.C."/>
            <person name="Voolstra C.R."/>
        </authorList>
    </citation>
    <scope>NUCLEOTIDE SEQUENCE [LARGE SCALE GENOMIC DNA]</scope>
    <source>
        <strain evidence="2 3">CCMP2467</strain>
    </source>
</reference>
<feature type="region of interest" description="Disordered" evidence="1">
    <location>
        <begin position="26"/>
        <end position="64"/>
    </location>
</feature>
<feature type="compositionally biased region" description="Basic and acidic residues" evidence="1">
    <location>
        <begin position="34"/>
        <end position="52"/>
    </location>
</feature>
<name>A0A1Q9D8A3_SYMMI</name>
<feature type="compositionally biased region" description="Low complexity" evidence="1">
    <location>
        <begin position="54"/>
        <end position="64"/>
    </location>
</feature>